<dbReference type="PROSITE" id="PS51186">
    <property type="entry name" value="GNAT"/>
    <property type="match status" value="1"/>
</dbReference>
<dbReference type="GeneID" id="95548231"/>
<gene>
    <name evidence="2" type="ORF">SAMN06295900_12141</name>
</gene>
<reference evidence="3" key="1">
    <citation type="submission" date="2017-04" db="EMBL/GenBank/DDBJ databases">
        <authorList>
            <person name="Varghese N."/>
            <person name="Submissions S."/>
        </authorList>
    </citation>
    <scope>NUCLEOTIDE SEQUENCE [LARGE SCALE GENOMIC DNA]</scope>
    <source>
        <strain evidence="3">Ballard 720</strain>
    </source>
</reference>
<dbReference type="InterPro" id="IPR000182">
    <property type="entry name" value="GNAT_dom"/>
</dbReference>
<evidence type="ECO:0000313" key="3">
    <source>
        <dbReference type="Proteomes" id="UP000192911"/>
    </source>
</evidence>
<evidence type="ECO:0000259" key="1">
    <source>
        <dbReference type="PROSITE" id="PS51186"/>
    </source>
</evidence>
<dbReference type="Pfam" id="PF13673">
    <property type="entry name" value="Acetyltransf_10"/>
    <property type="match status" value="1"/>
</dbReference>
<dbReference type="CDD" id="cd04301">
    <property type="entry name" value="NAT_SF"/>
    <property type="match status" value="1"/>
</dbReference>
<proteinExistence type="predicted"/>
<dbReference type="OrthoDB" id="9796171at2"/>
<dbReference type="Gene3D" id="3.40.630.30">
    <property type="match status" value="1"/>
</dbReference>
<dbReference type="SUPFAM" id="SSF55729">
    <property type="entry name" value="Acyl-CoA N-acyltransferases (Nat)"/>
    <property type="match status" value="1"/>
</dbReference>
<feature type="domain" description="N-acetyltransferase" evidence="1">
    <location>
        <begin position="6"/>
        <end position="145"/>
    </location>
</feature>
<dbReference type="Proteomes" id="UP000192911">
    <property type="component" value="Unassembled WGS sequence"/>
</dbReference>
<dbReference type="STRING" id="28094.SAMN06295900_12141"/>
<accession>A0A1X7H440</accession>
<dbReference type="InterPro" id="IPR016181">
    <property type="entry name" value="Acyl_CoA_acyltransferase"/>
</dbReference>
<sequence>MHEIELEVGDWTRLGADATTVRNAVFAREQGVAALYDSDDADLDALHVVAYGVTNQSRCALGTARLLREGAIGRLAVVLEARRGGVGSRLLQTLLAHAALRGHAEVRLYALCRVEPFYRRHGFVPVGDAFDAQGLAHIEMVRPLPAAAAQPQAGAPS</sequence>
<dbReference type="AlphaFoldDB" id="A0A1X7H440"/>
<dbReference type="GO" id="GO:0016747">
    <property type="term" value="F:acyltransferase activity, transferring groups other than amino-acyl groups"/>
    <property type="evidence" value="ECO:0007669"/>
    <property type="project" value="InterPro"/>
</dbReference>
<protein>
    <submittedName>
        <fullName evidence="2">Predicted N-acyltransferase, GNAT family</fullName>
    </submittedName>
</protein>
<organism evidence="2 3">
    <name type="scientific">Trinickia caryophylli</name>
    <name type="common">Paraburkholderia caryophylli</name>
    <dbReference type="NCBI Taxonomy" id="28094"/>
    <lineage>
        <taxon>Bacteria</taxon>
        <taxon>Pseudomonadati</taxon>
        <taxon>Pseudomonadota</taxon>
        <taxon>Betaproteobacteria</taxon>
        <taxon>Burkholderiales</taxon>
        <taxon>Burkholderiaceae</taxon>
        <taxon>Trinickia</taxon>
    </lineage>
</organism>
<keyword evidence="2" id="KW-0012">Acyltransferase</keyword>
<keyword evidence="3" id="KW-1185">Reference proteome</keyword>
<dbReference type="EMBL" id="FXAH01000021">
    <property type="protein sequence ID" value="SMF79525.1"/>
    <property type="molecule type" value="Genomic_DNA"/>
</dbReference>
<evidence type="ECO:0000313" key="2">
    <source>
        <dbReference type="EMBL" id="SMF79525.1"/>
    </source>
</evidence>
<name>A0A1X7H440_TRICW</name>
<keyword evidence="2" id="KW-0808">Transferase</keyword>
<dbReference type="RefSeq" id="WP_085230554.1">
    <property type="nucleotide sequence ID" value="NZ_BSQD01000019.1"/>
</dbReference>